<dbReference type="InterPro" id="IPR013098">
    <property type="entry name" value="Ig_I-set"/>
</dbReference>
<organism evidence="5 6">
    <name type="scientific">Gadus morhua</name>
    <name type="common">Atlantic cod</name>
    <dbReference type="NCBI Taxonomy" id="8049"/>
    <lineage>
        <taxon>Eukaryota</taxon>
        <taxon>Metazoa</taxon>
        <taxon>Chordata</taxon>
        <taxon>Craniata</taxon>
        <taxon>Vertebrata</taxon>
        <taxon>Euteleostomi</taxon>
        <taxon>Actinopterygii</taxon>
        <taxon>Neopterygii</taxon>
        <taxon>Teleostei</taxon>
        <taxon>Neoteleostei</taxon>
        <taxon>Acanthomorphata</taxon>
        <taxon>Zeiogadaria</taxon>
        <taxon>Gadariae</taxon>
        <taxon>Gadiformes</taxon>
        <taxon>Gadoidei</taxon>
        <taxon>Gadidae</taxon>
        <taxon>Gadus</taxon>
    </lineage>
</organism>
<dbReference type="CDD" id="cd00096">
    <property type="entry name" value="Ig"/>
    <property type="match status" value="1"/>
</dbReference>
<evidence type="ECO:0000313" key="5">
    <source>
        <dbReference type="Ensembl" id="ENSGMOP00000046144.1"/>
    </source>
</evidence>
<feature type="domain" description="Fibronectin type-III" evidence="4">
    <location>
        <begin position="718"/>
        <end position="816"/>
    </location>
</feature>
<dbReference type="Pfam" id="PF07679">
    <property type="entry name" value="I-set"/>
    <property type="match status" value="4"/>
</dbReference>
<dbReference type="GO" id="GO:0045214">
    <property type="term" value="P:sarcomere organization"/>
    <property type="evidence" value="ECO:0007669"/>
    <property type="project" value="TreeGrafter"/>
</dbReference>
<dbReference type="InterPro" id="IPR003599">
    <property type="entry name" value="Ig_sub"/>
</dbReference>
<feature type="domain" description="Fibronectin type-III" evidence="4">
    <location>
        <begin position="385"/>
        <end position="480"/>
    </location>
</feature>
<feature type="domain" description="Ig-like" evidence="3">
    <location>
        <begin position="1140"/>
        <end position="1226"/>
    </location>
</feature>
<accession>A0A8C5BH03</accession>
<dbReference type="Proteomes" id="UP000694546">
    <property type="component" value="Chromosome 23"/>
</dbReference>
<dbReference type="Ensembl" id="ENSGMOT00000049452.1">
    <property type="protein sequence ID" value="ENSGMOP00000046144.1"/>
    <property type="gene ID" value="ENSGMOG00000005713.2"/>
</dbReference>
<evidence type="ECO:0000259" key="3">
    <source>
        <dbReference type="PROSITE" id="PS50835"/>
    </source>
</evidence>
<protein>
    <submittedName>
        <fullName evidence="5">Myomesin 1</fullName>
    </submittedName>
</protein>
<dbReference type="Gene3D" id="2.60.40.10">
    <property type="entry name" value="Immunoglobulins"/>
    <property type="match status" value="12"/>
</dbReference>
<dbReference type="InterPro" id="IPR036116">
    <property type="entry name" value="FN3_sf"/>
</dbReference>
<dbReference type="InterPro" id="IPR013783">
    <property type="entry name" value="Ig-like_fold"/>
</dbReference>
<keyword evidence="1" id="KW-0677">Repeat</keyword>
<dbReference type="PROSITE" id="PS50835">
    <property type="entry name" value="IG_LIKE"/>
    <property type="match status" value="5"/>
</dbReference>
<dbReference type="Pfam" id="PF00041">
    <property type="entry name" value="fn3"/>
    <property type="match status" value="5"/>
</dbReference>
<dbReference type="SMART" id="SM00408">
    <property type="entry name" value="IGc2"/>
    <property type="match status" value="3"/>
</dbReference>
<dbReference type="InterPro" id="IPR036179">
    <property type="entry name" value="Ig-like_dom_sf"/>
</dbReference>
<keyword evidence="6" id="KW-1185">Reference proteome</keyword>
<dbReference type="PANTHER" id="PTHR13817">
    <property type="entry name" value="TITIN"/>
    <property type="match status" value="1"/>
</dbReference>
<dbReference type="SMART" id="SM00409">
    <property type="entry name" value="IG"/>
    <property type="match status" value="6"/>
</dbReference>
<name>A0A8C5BH03_GADMO</name>
<feature type="domain" description="Fibronectin type-III" evidence="4">
    <location>
        <begin position="613"/>
        <end position="706"/>
    </location>
</feature>
<feature type="domain" description="Fibronectin type-III" evidence="4">
    <location>
        <begin position="823"/>
        <end position="919"/>
    </location>
</feature>
<dbReference type="GO" id="GO:0005198">
    <property type="term" value="F:structural molecule activity"/>
    <property type="evidence" value="ECO:0007669"/>
    <property type="project" value="UniProtKB-ARBA"/>
</dbReference>
<dbReference type="SMART" id="SM00060">
    <property type="entry name" value="FN3"/>
    <property type="match status" value="5"/>
</dbReference>
<dbReference type="GeneTree" id="ENSGT00940000154982"/>
<dbReference type="InterPro" id="IPR003961">
    <property type="entry name" value="FN3_dom"/>
</dbReference>
<evidence type="ECO:0000259" key="4">
    <source>
        <dbReference type="PROSITE" id="PS50853"/>
    </source>
</evidence>
<dbReference type="PANTHER" id="PTHR13817:SF16">
    <property type="entry name" value="MYOMESIN-1"/>
    <property type="match status" value="1"/>
</dbReference>
<dbReference type="PROSITE" id="PS50853">
    <property type="entry name" value="FN3"/>
    <property type="match status" value="5"/>
</dbReference>
<dbReference type="SUPFAM" id="SSF48726">
    <property type="entry name" value="Immunoglobulin"/>
    <property type="match status" value="6"/>
</dbReference>
<keyword evidence="2" id="KW-0393">Immunoglobulin domain</keyword>
<evidence type="ECO:0000256" key="1">
    <source>
        <dbReference type="ARBA" id="ARBA00022737"/>
    </source>
</evidence>
<feature type="domain" description="Ig-like" evidence="3">
    <location>
        <begin position="264"/>
        <end position="371"/>
    </location>
</feature>
<gene>
    <name evidence="5" type="primary">MYOM1</name>
</gene>
<feature type="domain" description="Ig-like" evidence="3">
    <location>
        <begin position="1344"/>
        <end position="1437"/>
    </location>
</feature>
<proteinExistence type="predicted"/>
<dbReference type="InterPro" id="IPR050964">
    <property type="entry name" value="Striated_Muscle_Regulatory"/>
</dbReference>
<dbReference type="GO" id="GO:0031430">
    <property type="term" value="C:M band"/>
    <property type="evidence" value="ECO:0007669"/>
    <property type="project" value="TreeGrafter"/>
</dbReference>
<dbReference type="SUPFAM" id="SSF49265">
    <property type="entry name" value="Fibronectin type III"/>
    <property type="match status" value="3"/>
</dbReference>
<dbReference type="GO" id="GO:0042802">
    <property type="term" value="F:identical protein binding"/>
    <property type="evidence" value="ECO:0007669"/>
    <property type="project" value="UniProtKB-ARBA"/>
</dbReference>
<dbReference type="InterPro" id="IPR003598">
    <property type="entry name" value="Ig_sub2"/>
</dbReference>
<dbReference type="CDD" id="cd20951">
    <property type="entry name" value="IgI_titin_I1-like"/>
    <property type="match status" value="1"/>
</dbReference>
<dbReference type="GO" id="GO:0032982">
    <property type="term" value="C:myosin filament"/>
    <property type="evidence" value="ECO:0007669"/>
    <property type="project" value="UniProtKB-KW"/>
</dbReference>
<sequence length="1449" mass="160355">MPGSLPFYQKHQRHYDHDYRSSETQALVSKYRASSRSSSGYPAHTCTSGGYPFVSLGGSYCIIPPAHALLSAPPPTGPPSREFAGGYSGVEDSRLKATSASMWGQDHFTSGLEMERSEVSSRKVTIRESAERISLSKTIYENEEHSKRMNKDSLMHAPEFVIKPRSHTVWENQSVRLHCTLSGWPNPHVVWYKNNVTIDPIAHPGKYKIESSYSVHSLEIDRCDFDDTAQYHVSAMNAKGEQSAYASVVVKRFKGEMDTSAPSPRLGQVSEYGITFKTHIVDTFGVSFGREGETMSLGCTVIIHPNLERYQPGVEWYRDDVLLAPSKWHQMHWSGDRATLTLTHLNKEDEGLYTLRVTTKSGYETYSAYVFVRDADAEVEGAPGAPLDVRCLDANKDYVIVSWKQPAVDGGNSILGYFVDRCEVGTNHWIQCNDTPVKFARLPVTGLVEGRSYAFRVRAVNKSGMSRPSRTSEPVAAVDAADRARMRGTSAPVTGQIIVTEEEPAEGVVPGKPLELEVTEATKNYVVLSWKPPGERGHEGIMYYVEKCVSGTDSWQRVNTEIPVKSPRFALFDLAEGKSYSFRVRCCNSAGVGEPSPPTEATTVGDKLDVPAAPERVVATRNTATSVVVSWEKSRHAKDLVGYYIETSVVGSDTWEPCNNKPVPGSRFVCHGLVTGETYVFKVRAVNAAGISMSSQESEPVLVKAAIGGGIPHASPAPPFGISVLECVRDSMVLGWKQPAFVGGSDIIGYFVDYREVFDGLEGQWHEANIQSVSDRAYRVCDLKENKKYQFQVRAANMAGVGIPSLPSNTFLCEEWTIAVPGPPHDLQVTEVRSSSLVLLWKPPVYQGRDAVNGFYVDIKEAGASEEAWRGINKKATDSKFIKIENLQEGEKYVFRVRAQNNAGVGNASEVTEPTLAETKAGTKEIMVDVDDDGVISLNFECSAMSAESKFVWSKNYEEISDTERIAVETKGSKAKASFLAPGEEDIGVYSCSVTHTDGASASYDLTAEELKKLLETSHDHKFPIIPLKSELAVELQEKGRVRFWLQAEKISANGKVDYVFNDNSLSAGEKYKMNFDKNTGVIEMIMESLTPKDEGTFTFQLQDGKATNQSSLVLIGDVFKALQKESEFQMKEWVRKQGPHFVEYLGFEVTPECCVILKCKVGNIKKDTVALWQKDGQEIKSDQQLSFTEGVLKLEIAQISKKDAGVYNIVLKDDRGKDTSTLNLTDQGFRDMMNEVFSVIANSSTALKITSTDEGIRLYTFVSYYNDLLQVTWHYKDSAISFSDRIKSGVVGEQLWLQIKEPTEKDTGKYAIEFNDGKGGLRRTVELSGQGQLPPDASYVFLPDRARVKGGLPDVVTIQEGKDLNLTCNISGDPVPEVTWLKNEREIVSDDHLLLKFESGKFASFIITKVNSDDSGKYSILVKNKFGTESGEFTVSVFNHPEELGGKK</sequence>
<dbReference type="CDD" id="cd00063">
    <property type="entry name" value="FN3"/>
    <property type="match status" value="5"/>
</dbReference>
<reference evidence="5" key="2">
    <citation type="submission" date="2025-09" db="UniProtKB">
        <authorList>
            <consortium name="Ensembl"/>
        </authorList>
    </citation>
    <scope>IDENTIFICATION</scope>
</reference>
<evidence type="ECO:0000313" key="6">
    <source>
        <dbReference type="Proteomes" id="UP000694546"/>
    </source>
</evidence>
<evidence type="ECO:0000256" key="2">
    <source>
        <dbReference type="ARBA" id="ARBA00023319"/>
    </source>
</evidence>
<dbReference type="InterPro" id="IPR007110">
    <property type="entry name" value="Ig-like_dom"/>
</dbReference>
<feature type="domain" description="Ig-like" evidence="3">
    <location>
        <begin position="914"/>
        <end position="1007"/>
    </location>
</feature>
<reference evidence="5" key="1">
    <citation type="submission" date="2025-08" db="UniProtKB">
        <authorList>
            <consortium name="Ensembl"/>
        </authorList>
    </citation>
    <scope>IDENTIFICATION</scope>
</reference>
<feature type="domain" description="Fibronectin type-III" evidence="4">
    <location>
        <begin position="512"/>
        <end position="606"/>
    </location>
</feature>
<feature type="domain" description="Ig-like" evidence="3">
    <location>
        <begin position="158"/>
        <end position="249"/>
    </location>
</feature>
<dbReference type="PRINTS" id="PR00014">
    <property type="entry name" value="FNTYPEIII"/>
</dbReference>